<gene>
    <name evidence="2" type="ORF">PIB30_051501</name>
</gene>
<keyword evidence="3" id="KW-1185">Reference proteome</keyword>
<feature type="compositionally biased region" description="Basic and acidic residues" evidence="1">
    <location>
        <begin position="123"/>
        <end position="135"/>
    </location>
</feature>
<name>A0ABU6RHY5_9FABA</name>
<evidence type="ECO:0000256" key="1">
    <source>
        <dbReference type="SAM" id="MobiDB-lite"/>
    </source>
</evidence>
<sequence>MALNNGASPHRIPPSSVSSMDKPQTGRPLSFVTPDNVHVQYIVTDVTSVATVRSVVIALRSYQGPHLQAALANLKSGEVNHVAEDFLLFPAAADPFVQLFFRPAVAAAAVEVEENIDSTNTSDRSDSKEEGGGGC</sequence>
<organism evidence="2 3">
    <name type="scientific">Stylosanthes scabra</name>
    <dbReference type="NCBI Taxonomy" id="79078"/>
    <lineage>
        <taxon>Eukaryota</taxon>
        <taxon>Viridiplantae</taxon>
        <taxon>Streptophyta</taxon>
        <taxon>Embryophyta</taxon>
        <taxon>Tracheophyta</taxon>
        <taxon>Spermatophyta</taxon>
        <taxon>Magnoliopsida</taxon>
        <taxon>eudicotyledons</taxon>
        <taxon>Gunneridae</taxon>
        <taxon>Pentapetalae</taxon>
        <taxon>rosids</taxon>
        <taxon>fabids</taxon>
        <taxon>Fabales</taxon>
        <taxon>Fabaceae</taxon>
        <taxon>Papilionoideae</taxon>
        <taxon>50 kb inversion clade</taxon>
        <taxon>dalbergioids sensu lato</taxon>
        <taxon>Dalbergieae</taxon>
        <taxon>Pterocarpus clade</taxon>
        <taxon>Stylosanthes</taxon>
    </lineage>
</organism>
<evidence type="ECO:0000313" key="3">
    <source>
        <dbReference type="Proteomes" id="UP001341840"/>
    </source>
</evidence>
<feature type="region of interest" description="Disordered" evidence="1">
    <location>
        <begin position="115"/>
        <end position="135"/>
    </location>
</feature>
<comment type="caution">
    <text evidence="2">The sequence shown here is derived from an EMBL/GenBank/DDBJ whole genome shotgun (WGS) entry which is preliminary data.</text>
</comment>
<reference evidence="2 3" key="1">
    <citation type="journal article" date="2023" name="Plants (Basel)">
        <title>Bridging the Gap: Combining Genomics and Transcriptomics Approaches to Understand Stylosanthes scabra, an Orphan Legume from the Brazilian Caatinga.</title>
        <authorList>
            <person name="Ferreira-Neto J.R.C."/>
            <person name="da Silva M.D."/>
            <person name="Binneck E."/>
            <person name="de Melo N.F."/>
            <person name="da Silva R.H."/>
            <person name="de Melo A.L.T.M."/>
            <person name="Pandolfi V."/>
            <person name="Bustamante F.O."/>
            <person name="Brasileiro-Vidal A.C."/>
            <person name="Benko-Iseppon A.M."/>
        </authorList>
    </citation>
    <scope>NUCLEOTIDE SEQUENCE [LARGE SCALE GENOMIC DNA]</scope>
    <source>
        <tissue evidence="2">Leaves</tissue>
    </source>
</reference>
<dbReference type="EMBL" id="JASCZI010030573">
    <property type="protein sequence ID" value="MED6123682.1"/>
    <property type="molecule type" value="Genomic_DNA"/>
</dbReference>
<feature type="region of interest" description="Disordered" evidence="1">
    <location>
        <begin position="1"/>
        <end position="29"/>
    </location>
</feature>
<dbReference type="Proteomes" id="UP001341840">
    <property type="component" value="Unassembled WGS sequence"/>
</dbReference>
<protein>
    <submittedName>
        <fullName evidence="2">Uncharacterized protein</fullName>
    </submittedName>
</protein>
<accession>A0ABU6RHY5</accession>
<evidence type="ECO:0000313" key="2">
    <source>
        <dbReference type="EMBL" id="MED6123682.1"/>
    </source>
</evidence>
<proteinExistence type="predicted"/>